<dbReference type="SUPFAM" id="SSF52467">
    <property type="entry name" value="DHS-like NAD/FAD-binding domain"/>
    <property type="match status" value="1"/>
</dbReference>
<sequence>MKVNQIDVFSDMKVSRLITQFEESGVLGSGRVARACNILTNMIEDENTNVFMSLGGPLISGGLRNIVTNMIKERHVNLIISSGANITHDLLEAFGGNHYRDEGKSDEELNAEGIGRIADINVGSDDFAIFEKEIIKIFEDISARKSLISIQELLYEIGLLIEDENSFVANAARNNVPIFAPGLIDSMIGLQLWMFSQDHDFVINAIGDMPYLSDIVFESKRVGGILLGGGLTKHYTLASTLLKGGLDTAIQITLDRPEAGSLSGAPLQEAKSWSKAKCESTLETVIGDVTIIFPMIYAAALDKLNND</sequence>
<organism evidence="3 4">
    <name type="scientific">Methanobrevibacter oralis</name>
    <dbReference type="NCBI Taxonomy" id="66851"/>
    <lineage>
        <taxon>Archaea</taxon>
        <taxon>Methanobacteriati</taxon>
        <taxon>Methanobacteriota</taxon>
        <taxon>Methanomada group</taxon>
        <taxon>Methanobacteria</taxon>
        <taxon>Methanobacteriales</taxon>
        <taxon>Methanobacteriaceae</taxon>
        <taxon>Methanobrevibacter</taxon>
    </lineage>
</organism>
<dbReference type="PATRIC" id="fig|66851.6.peg.1215"/>
<dbReference type="GO" id="GO:0034038">
    <property type="term" value="F:deoxyhypusine synthase activity"/>
    <property type="evidence" value="ECO:0007669"/>
    <property type="project" value="TreeGrafter"/>
</dbReference>
<comment type="similarity">
    <text evidence="1">Belongs to the deoxyhypusine synthase family.</text>
</comment>
<dbReference type="AlphaFoldDB" id="A0A166AWE9"/>
<dbReference type="PANTHER" id="PTHR11703:SF2">
    <property type="entry name" value="DEOXYHYPUSINE SYNTHASE-LIKE PROTEIN"/>
    <property type="match status" value="1"/>
</dbReference>
<evidence type="ECO:0000313" key="3">
    <source>
        <dbReference type="EMBL" id="KZX12552.1"/>
    </source>
</evidence>
<keyword evidence="4" id="KW-1185">Reference proteome</keyword>
<dbReference type="Gene3D" id="3.40.910.10">
    <property type="entry name" value="Deoxyhypusine synthase"/>
    <property type="match status" value="1"/>
</dbReference>
<dbReference type="STRING" id="66851.MBORA_11110"/>
<name>A0A166AWE9_METOA</name>
<dbReference type="EMBL" id="LWMU01000068">
    <property type="protein sequence ID" value="KZX12552.1"/>
    <property type="molecule type" value="Genomic_DNA"/>
</dbReference>
<proteinExistence type="inferred from homology"/>
<evidence type="ECO:0000256" key="2">
    <source>
        <dbReference type="ARBA" id="ARBA00022679"/>
    </source>
</evidence>
<protein>
    <submittedName>
        <fullName evidence="3">Deoxyhypusine synthase-like protein</fullName>
    </submittedName>
</protein>
<evidence type="ECO:0000313" key="4">
    <source>
        <dbReference type="Proteomes" id="UP000077428"/>
    </source>
</evidence>
<dbReference type="PANTHER" id="PTHR11703">
    <property type="entry name" value="DEOXYHYPUSINE SYNTHASE"/>
    <property type="match status" value="1"/>
</dbReference>
<dbReference type="InterPro" id="IPR002773">
    <property type="entry name" value="Deoxyhypusine_synthase"/>
</dbReference>
<dbReference type="Proteomes" id="UP000077428">
    <property type="component" value="Unassembled WGS sequence"/>
</dbReference>
<dbReference type="NCBIfam" id="TIGR00321">
    <property type="entry name" value="dhys"/>
    <property type="match status" value="1"/>
</dbReference>
<evidence type="ECO:0000256" key="1">
    <source>
        <dbReference type="ARBA" id="ARBA00009892"/>
    </source>
</evidence>
<dbReference type="Pfam" id="PF01916">
    <property type="entry name" value="DS"/>
    <property type="match status" value="1"/>
</dbReference>
<keyword evidence="2" id="KW-0808">Transferase</keyword>
<dbReference type="GO" id="GO:0005737">
    <property type="term" value="C:cytoplasm"/>
    <property type="evidence" value="ECO:0007669"/>
    <property type="project" value="TreeGrafter"/>
</dbReference>
<dbReference type="InterPro" id="IPR036982">
    <property type="entry name" value="Deoxyhypusine_synthase_sf"/>
</dbReference>
<accession>A0A166AWE9</accession>
<dbReference type="InterPro" id="IPR029035">
    <property type="entry name" value="DHS-like_NAD/FAD-binding_dom"/>
</dbReference>
<comment type="caution">
    <text evidence="3">The sequence shown here is derived from an EMBL/GenBank/DDBJ whole genome shotgun (WGS) entry which is preliminary data.</text>
</comment>
<dbReference type="RefSeq" id="WP_042693879.1">
    <property type="nucleotide sequence ID" value="NZ_CABMAB010000029.1"/>
</dbReference>
<dbReference type="OrthoDB" id="17730at2157"/>
<reference evidence="4" key="1">
    <citation type="journal article" date="2016" name="Genome Announc.">
        <title>Draft Genome Sequences of Methanobrevibacter curvatus DSM11111, Methanobrevibacter cuticularis DSM11139, Methanobrevibacter filiformis DSM11501, and Methanobrevibacter oralis DSM7256.</title>
        <authorList>
            <person name="Poehlein A."/>
            <person name="Seedorf H."/>
        </authorList>
    </citation>
    <scope>NUCLEOTIDE SEQUENCE [LARGE SCALE GENOMIC DNA]</scope>
    <source>
        <strain evidence="4">DSM 7256 / JCM 30027 / ZR</strain>
    </source>
</reference>
<gene>
    <name evidence="3" type="ORF">MBORA_11110</name>
</gene>